<accession>A0A1N7C1U8</accession>
<dbReference type="PROSITE" id="PS00059">
    <property type="entry name" value="ADH_ZINC"/>
    <property type="match status" value="1"/>
</dbReference>
<sequence length="345" mass="37263">MKAAVFYGPNNIKLEEIETPTINEDEILLKVNTSAVCGTDVRIFEGKKTKGIRTPSVIGHELVGTIEKIGHEIKDFKTGDRVGVMPVIPCRKCHYCMNDMENVCQNRTAIGYEFDGGFAEYVRIPKAAIESGNLVKIPDHVSFEEAVVTEPLACCLNGQRKASVKLGDVVVIVGGGPIGLMHVQLSKIAGARKVILSEPIDHRRERAIEAGATMTVDPVNEDLQEIVLQETDGLGADVVILAIGVPNIVNSSAKLLKKGGTLNLFAGFTNGVTSEIDPNIIHYNEINVNGTSALTRSDYHTSLKLIASGQINTRVLTTIGYSLENIEQAIDDVRTGKGMKSVITL</sequence>
<dbReference type="InterPro" id="IPR013154">
    <property type="entry name" value="ADH-like_N"/>
</dbReference>
<proteinExistence type="inferred from homology"/>
<organism evidence="7 8">
    <name type="scientific">Domibacillus enclensis</name>
    <dbReference type="NCBI Taxonomy" id="1017273"/>
    <lineage>
        <taxon>Bacteria</taxon>
        <taxon>Bacillati</taxon>
        <taxon>Bacillota</taxon>
        <taxon>Bacilli</taxon>
        <taxon>Bacillales</taxon>
        <taxon>Bacillaceae</taxon>
        <taxon>Domibacillus</taxon>
    </lineage>
</organism>
<dbReference type="EMBL" id="FTLX01000011">
    <property type="protein sequence ID" value="SIR57555.1"/>
    <property type="molecule type" value="Genomic_DNA"/>
</dbReference>
<keyword evidence="3" id="KW-0560">Oxidoreductase</keyword>
<keyword evidence="1 4" id="KW-0479">Metal-binding</keyword>
<dbReference type="Proteomes" id="UP000186385">
    <property type="component" value="Unassembled WGS sequence"/>
</dbReference>
<dbReference type="InterPro" id="IPR013149">
    <property type="entry name" value="ADH-like_C"/>
</dbReference>
<evidence type="ECO:0000256" key="2">
    <source>
        <dbReference type="ARBA" id="ARBA00022833"/>
    </source>
</evidence>
<evidence type="ECO:0000313" key="6">
    <source>
        <dbReference type="EMBL" id="OXS74202.1"/>
    </source>
</evidence>
<dbReference type="AlphaFoldDB" id="A0A1N7C1U8"/>
<dbReference type="RefSeq" id="WP_045850769.1">
    <property type="nucleotide sequence ID" value="NZ_FTLX01000011.1"/>
</dbReference>
<reference evidence="6" key="3">
    <citation type="submission" date="2017-03" db="EMBL/GenBank/DDBJ databases">
        <authorList>
            <person name="Dastager S.G."/>
            <person name="Neurgaonkar P.S."/>
            <person name="Dharne M.S."/>
        </authorList>
    </citation>
    <scope>NUCLEOTIDE SEQUENCE</scope>
    <source>
        <strain evidence="6">DSM 25145</strain>
    </source>
</reference>
<dbReference type="Pfam" id="PF00107">
    <property type="entry name" value="ADH_zinc_N"/>
    <property type="match status" value="1"/>
</dbReference>
<comment type="similarity">
    <text evidence="4">Belongs to the zinc-containing alcohol dehydrogenase family.</text>
</comment>
<evidence type="ECO:0000256" key="4">
    <source>
        <dbReference type="RuleBase" id="RU361277"/>
    </source>
</evidence>
<reference evidence="7 8" key="1">
    <citation type="submission" date="2017-01" db="EMBL/GenBank/DDBJ databases">
        <authorList>
            <person name="Mah S.A."/>
            <person name="Swanson W.J."/>
            <person name="Moy G.W."/>
            <person name="Vacquier V.D."/>
        </authorList>
    </citation>
    <scope>NUCLEOTIDE SEQUENCE [LARGE SCALE GENOMIC DNA]</scope>
    <source>
        <strain evidence="7 8">NIO-1016</strain>
    </source>
</reference>
<dbReference type="GO" id="GO:0016491">
    <property type="term" value="F:oxidoreductase activity"/>
    <property type="evidence" value="ECO:0007669"/>
    <property type="project" value="UniProtKB-KW"/>
</dbReference>
<dbReference type="Pfam" id="PF08240">
    <property type="entry name" value="ADH_N"/>
    <property type="match status" value="1"/>
</dbReference>
<protein>
    <submittedName>
        <fullName evidence="7">L-iditol 2-dehydrogenase</fullName>
    </submittedName>
    <submittedName>
        <fullName evidence="6">Threonine dehydrogenase</fullName>
    </submittedName>
</protein>
<keyword evidence="2 4" id="KW-0862">Zinc</keyword>
<evidence type="ECO:0000313" key="8">
    <source>
        <dbReference type="Proteomes" id="UP000186385"/>
    </source>
</evidence>
<dbReference type="Proteomes" id="UP000215545">
    <property type="component" value="Unassembled WGS sequence"/>
</dbReference>
<keyword evidence="9" id="KW-1185">Reference proteome</keyword>
<evidence type="ECO:0000256" key="3">
    <source>
        <dbReference type="ARBA" id="ARBA00023002"/>
    </source>
</evidence>
<dbReference type="STRING" id="1017273.SAMN05443094_11127"/>
<dbReference type="EMBL" id="MWSK01000011">
    <property type="protein sequence ID" value="OXS74202.1"/>
    <property type="molecule type" value="Genomic_DNA"/>
</dbReference>
<dbReference type="InterPro" id="IPR002328">
    <property type="entry name" value="ADH_Zn_CS"/>
</dbReference>
<dbReference type="InterPro" id="IPR011032">
    <property type="entry name" value="GroES-like_sf"/>
</dbReference>
<evidence type="ECO:0000259" key="5">
    <source>
        <dbReference type="SMART" id="SM00829"/>
    </source>
</evidence>
<name>A0A1N7C1U8_9BACI</name>
<dbReference type="InterPro" id="IPR020843">
    <property type="entry name" value="ER"/>
</dbReference>
<gene>
    <name evidence="6" type="ORF">B1B05_17155</name>
    <name evidence="7" type="ORF">SAMN05443094_11127</name>
</gene>
<dbReference type="SUPFAM" id="SSF51735">
    <property type="entry name" value="NAD(P)-binding Rossmann-fold domains"/>
    <property type="match status" value="1"/>
</dbReference>
<evidence type="ECO:0000313" key="7">
    <source>
        <dbReference type="EMBL" id="SIR57555.1"/>
    </source>
</evidence>
<dbReference type="CDD" id="cd08235">
    <property type="entry name" value="iditol_2_DH_like"/>
    <property type="match status" value="1"/>
</dbReference>
<dbReference type="Gene3D" id="3.90.180.10">
    <property type="entry name" value="Medium-chain alcohol dehydrogenases, catalytic domain"/>
    <property type="match status" value="1"/>
</dbReference>
<feature type="domain" description="Enoyl reductase (ER)" evidence="5">
    <location>
        <begin position="8"/>
        <end position="343"/>
    </location>
</feature>
<reference evidence="9" key="2">
    <citation type="submission" date="2017-03" db="EMBL/GenBank/DDBJ databases">
        <title>Bacillus sp. V-88(T) DSM27956, whole genome shotgun sequencing project.</title>
        <authorList>
            <person name="Dastager S.G."/>
            <person name="Neurgaonkar P.S."/>
            <person name="Dharne M.S."/>
        </authorList>
    </citation>
    <scope>NUCLEOTIDE SEQUENCE [LARGE SCALE GENOMIC DNA]</scope>
    <source>
        <strain evidence="9">DSM 25145</strain>
    </source>
</reference>
<dbReference type="Gene3D" id="3.40.50.720">
    <property type="entry name" value="NAD(P)-binding Rossmann-like Domain"/>
    <property type="match status" value="1"/>
</dbReference>
<comment type="cofactor">
    <cofactor evidence="4">
        <name>Zn(2+)</name>
        <dbReference type="ChEBI" id="CHEBI:29105"/>
    </cofactor>
</comment>
<evidence type="ECO:0000256" key="1">
    <source>
        <dbReference type="ARBA" id="ARBA00022723"/>
    </source>
</evidence>
<dbReference type="PANTHER" id="PTHR43401">
    <property type="entry name" value="L-THREONINE 3-DEHYDROGENASE"/>
    <property type="match status" value="1"/>
</dbReference>
<dbReference type="OrthoDB" id="9792162at2"/>
<evidence type="ECO:0000313" key="9">
    <source>
        <dbReference type="Proteomes" id="UP000215545"/>
    </source>
</evidence>
<dbReference type="GO" id="GO:0008270">
    <property type="term" value="F:zinc ion binding"/>
    <property type="evidence" value="ECO:0007669"/>
    <property type="project" value="InterPro"/>
</dbReference>
<dbReference type="InterPro" id="IPR050129">
    <property type="entry name" value="Zn_alcohol_dh"/>
</dbReference>
<dbReference type="SMART" id="SM00829">
    <property type="entry name" value="PKS_ER"/>
    <property type="match status" value="1"/>
</dbReference>
<dbReference type="PANTHER" id="PTHR43401:SF2">
    <property type="entry name" value="L-THREONINE 3-DEHYDROGENASE"/>
    <property type="match status" value="1"/>
</dbReference>
<dbReference type="SUPFAM" id="SSF50129">
    <property type="entry name" value="GroES-like"/>
    <property type="match status" value="1"/>
</dbReference>
<dbReference type="InterPro" id="IPR036291">
    <property type="entry name" value="NAD(P)-bd_dom_sf"/>
</dbReference>